<accession>A0A9P4JEK9</accession>
<evidence type="ECO:0000256" key="6">
    <source>
        <dbReference type="SAM" id="MobiDB-lite"/>
    </source>
</evidence>
<keyword evidence="8" id="KW-1185">Reference proteome</keyword>
<evidence type="ECO:0000256" key="2">
    <source>
        <dbReference type="ARBA" id="ARBA00007646"/>
    </source>
</evidence>
<comment type="similarity">
    <text evidence="2">Belongs to the TAF9 family.</text>
</comment>
<dbReference type="GO" id="GO:0000124">
    <property type="term" value="C:SAGA complex"/>
    <property type="evidence" value="ECO:0007669"/>
    <property type="project" value="TreeGrafter"/>
</dbReference>
<evidence type="ECO:0000256" key="1">
    <source>
        <dbReference type="ARBA" id="ARBA00004123"/>
    </source>
</evidence>
<dbReference type="PANTHER" id="PTHR48068:SF4">
    <property type="entry name" value="TATA-BOX BINDING PROTEIN ASSOCIATED FACTOR 9"/>
    <property type="match status" value="1"/>
</dbReference>
<protein>
    <submittedName>
        <fullName evidence="7">TFIID-31kDa-domain-containing protein</fullName>
    </submittedName>
</protein>
<dbReference type="Gene3D" id="1.10.20.10">
    <property type="entry name" value="Histone, subunit A"/>
    <property type="match status" value="1"/>
</dbReference>
<proteinExistence type="inferred from homology"/>
<dbReference type="GO" id="GO:0005669">
    <property type="term" value="C:transcription factor TFIID complex"/>
    <property type="evidence" value="ECO:0007669"/>
    <property type="project" value="TreeGrafter"/>
</dbReference>
<keyword evidence="4" id="KW-0804">Transcription</keyword>
<feature type="compositionally biased region" description="Acidic residues" evidence="6">
    <location>
        <begin position="218"/>
        <end position="244"/>
    </location>
</feature>
<gene>
    <name evidence="7" type="ORF">GQ43DRAFT_189657</name>
</gene>
<dbReference type="SUPFAM" id="SSF47113">
    <property type="entry name" value="Histone-fold"/>
    <property type="match status" value="1"/>
</dbReference>
<dbReference type="AlphaFoldDB" id="A0A9P4JEK9"/>
<dbReference type="GO" id="GO:0016251">
    <property type="term" value="F:RNA polymerase II general transcription initiation factor activity"/>
    <property type="evidence" value="ECO:0007669"/>
    <property type="project" value="TreeGrafter"/>
</dbReference>
<evidence type="ECO:0000256" key="3">
    <source>
        <dbReference type="ARBA" id="ARBA00023015"/>
    </source>
</evidence>
<reference evidence="7" key="1">
    <citation type="journal article" date="2020" name="Stud. Mycol.">
        <title>101 Dothideomycetes genomes: a test case for predicting lifestyles and emergence of pathogens.</title>
        <authorList>
            <person name="Haridas S."/>
            <person name="Albert R."/>
            <person name="Binder M."/>
            <person name="Bloem J."/>
            <person name="Labutti K."/>
            <person name="Salamov A."/>
            <person name="Andreopoulos B."/>
            <person name="Baker S."/>
            <person name="Barry K."/>
            <person name="Bills G."/>
            <person name="Bluhm B."/>
            <person name="Cannon C."/>
            <person name="Castanera R."/>
            <person name="Culley D."/>
            <person name="Daum C."/>
            <person name="Ezra D."/>
            <person name="Gonzalez J."/>
            <person name="Henrissat B."/>
            <person name="Kuo A."/>
            <person name="Liang C."/>
            <person name="Lipzen A."/>
            <person name="Lutzoni F."/>
            <person name="Magnuson J."/>
            <person name="Mondo S."/>
            <person name="Nolan M."/>
            <person name="Ohm R."/>
            <person name="Pangilinan J."/>
            <person name="Park H.-J."/>
            <person name="Ramirez L."/>
            <person name="Alfaro M."/>
            <person name="Sun H."/>
            <person name="Tritt A."/>
            <person name="Yoshinaga Y."/>
            <person name="Zwiers L.-H."/>
            <person name="Turgeon B."/>
            <person name="Goodwin S."/>
            <person name="Spatafora J."/>
            <person name="Crous P."/>
            <person name="Grigoriev I."/>
        </authorList>
    </citation>
    <scope>NUCLEOTIDE SEQUENCE</scope>
    <source>
        <strain evidence="7">ATCC 74209</strain>
    </source>
</reference>
<evidence type="ECO:0000256" key="5">
    <source>
        <dbReference type="ARBA" id="ARBA00023242"/>
    </source>
</evidence>
<evidence type="ECO:0000313" key="8">
    <source>
        <dbReference type="Proteomes" id="UP000799536"/>
    </source>
</evidence>
<feature type="compositionally biased region" description="Polar residues" evidence="6">
    <location>
        <begin position="28"/>
        <end position="53"/>
    </location>
</feature>
<evidence type="ECO:0000313" key="7">
    <source>
        <dbReference type="EMBL" id="KAF2197815.1"/>
    </source>
</evidence>
<dbReference type="PANTHER" id="PTHR48068">
    <property type="entry name" value="TAF9 RNA POLYMERASE II, TATA BOX-BINDING PROTEIN (TBP)-ASSOCIATED FACTOR"/>
    <property type="match status" value="1"/>
</dbReference>
<dbReference type="FunFam" id="1.10.20.10:FF:000069">
    <property type="entry name" value="Transcription initiation factor TFIID subunit"/>
    <property type="match status" value="1"/>
</dbReference>
<feature type="region of interest" description="Disordered" evidence="6">
    <location>
        <begin position="218"/>
        <end position="289"/>
    </location>
</feature>
<keyword evidence="3" id="KW-0805">Transcription regulation</keyword>
<dbReference type="GO" id="GO:0051123">
    <property type="term" value="P:RNA polymerase II preinitiation complex assembly"/>
    <property type="evidence" value="ECO:0007669"/>
    <property type="project" value="TreeGrafter"/>
</dbReference>
<dbReference type="InterPro" id="IPR009072">
    <property type="entry name" value="Histone-fold"/>
</dbReference>
<dbReference type="Pfam" id="PF02291">
    <property type="entry name" value="TFIID-31kDa"/>
    <property type="match status" value="1"/>
</dbReference>
<name>A0A9P4JEK9_9PLEO</name>
<comment type="caution">
    <text evidence="7">The sequence shown here is derived from an EMBL/GenBank/DDBJ whole genome shotgun (WGS) entry which is preliminary data.</text>
</comment>
<dbReference type="Proteomes" id="UP000799536">
    <property type="component" value="Unassembled WGS sequence"/>
</dbReference>
<dbReference type="GO" id="GO:0003713">
    <property type="term" value="F:transcription coactivator activity"/>
    <property type="evidence" value="ECO:0007669"/>
    <property type="project" value="TreeGrafter"/>
</dbReference>
<dbReference type="CDD" id="cd07979">
    <property type="entry name" value="HFD_TAF9"/>
    <property type="match status" value="1"/>
</dbReference>
<dbReference type="GO" id="GO:0046982">
    <property type="term" value="F:protein heterodimerization activity"/>
    <property type="evidence" value="ECO:0007669"/>
    <property type="project" value="InterPro"/>
</dbReference>
<dbReference type="InterPro" id="IPR051431">
    <property type="entry name" value="TFIID_subunit_9"/>
</dbReference>
<keyword evidence="5" id="KW-0539">Nucleus</keyword>
<dbReference type="InterPro" id="IPR003162">
    <property type="entry name" value="TFIID-31"/>
</dbReference>
<sequence>MVSPAAAELPNGISTPPTTAPGAPNRSPPTGSSTQNAPQSQSQPATISTSQSLSNGVNLAAHAGAASTSLTDAGTSKRPRDARLIHLLLANMGVNAYTERVPLQLMDFAYRYTSGVLSDALAYEPPTAGNNLGGKKKAAGTGAGAGNEQEDGVSLNALRTAVAARASYQFSAALPKEFMIEVANERNRNALPRVDREFGIRLPPERYCLTGLGWDVKDEWDSEVEQDEEEEEEEEEEGEEEADATMDGGPVGGDTAMSGMNEENEGEEEEEFEEVMGASGNRDVDMADG</sequence>
<comment type="subcellular location">
    <subcellularLocation>
        <location evidence="1">Nucleus</location>
    </subcellularLocation>
</comment>
<feature type="region of interest" description="Disordered" evidence="6">
    <location>
        <begin position="1"/>
        <end position="53"/>
    </location>
</feature>
<dbReference type="OrthoDB" id="341924at2759"/>
<evidence type="ECO:0000256" key="4">
    <source>
        <dbReference type="ARBA" id="ARBA00023163"/>
    </source>
</evidence>
<feature type="compositionally biased region" description="Acidic residues" evidence="6">
    <location>
        <begin position="262"/>
        <end position="274"/>
    </location>
</feature>
<organism evidence="7 8">
    <name type="scientific">Delitschia confertaspora ATCC 74209</name>
    <dbReference type="NCBI Taxonomy" id="1513339"/>
    <lineage>
        <taxon>Eukaryota</taxon>
        <taxon>Fungi</taxon>
        <taxon>Dikarya</taxon>
        <taxon>Ascomycota</taxon>
        <taxon>Pezizomycotina</taxon>
        <taxon>Dothideomycetes</taxon>
        <taxon>Pleosporomycetidae</taxon>
        <taxon>Pleosporales</taxon>
        <taxon>Delitschiaceae</taxon>
        <taxon>Delitschia</taxon>
    </lineage>
</organism>
<dbReference type="EMBL" id="ML994196">
    <property type="protein sequence ID" value="KAF2197815.1"/>
    <property type="molecule type" value="Genomic_DNA"/>
</dbReference>